<feature type="compositionally biased region" description="Low complexity" evidence="6">
    <location>
        <begin position="775"/>
        <end position="795"/>
    </location>
</feature>
<dbReference type="InParanoid" id="A5E0T8"/>
<dbReference type="PANTHER" id="PTHR19302">
    <property type="entry name" value="GAMMA TUBULIN COMPLEX PROTEIN"/>
    <property type="match status" value="1"/>
</dbReference>
<proteinExistence type="inferred from homology"/>
<dbReference type="GO" id="GO:0005874">
    <property type="term" value="C:microtubule"/>
    <property type="evidence" value="ECO:0007669"/>
    <property type="project" value="UniProtKB-KW"/>
</dbReference>
<keyword evidence="2 5" id="KW-0963">Cytoplasm</keyword>
<feature type="compositionally biased region" description="Low complexity" evidence="6">
    <location>
        <begin position="594"/>
        <end position="609"/>
    </location>
</feature>
<dbReference type="STRING" id="379508.A5E0T8"/>
<dbReference type="GO" id="GO:0000922">
    <property type="term" value="C:spindle pole"/>
    <property type="evidence" value="ECO:0007669"/>
    <property type="project" value="InterPro"/>
</dbReference>
<evidence type="ECO:0000313" key="10">
    <source>
        <dbReference type="Proteomes" id="UP000001996"/>
    </source>
</evidence>
<dbReference type="PANTHER" id="PTHR19302:SF33">
    <property type="entry name" value="GAMMA-TUBULIN COMPLEX COMPONENT 5"/>
    <property type="match status" value="1"/>
</dbReference>
<feature type="region of interest" description="Disordered" evidence="6">
    <location>
        <begin position="25"/>
        <end position="61"/>
    </location>
</feature>
<dbReference type="InterPro" id="IPR041470">
    <property type="entry name" value="GCP_N"/>
</dbReference>
<dbReference type="GeneID" id="5232792"/>
<dbReference type="GO" id="GO:0007020">
    <property type="term" value="P:microtubule nucleation"/>
    <property type="evidence" value="ECO:0007669"/>
    <property type="project" value="InterPro"/>
</dbReference>
<evidence type="ECO:0000256" key="5">
    <source>
        <dbReference type="RuleBase" id="RU363050"/>
    </source>
</evidence>
<dbReference type="AlphaFoldDB" id="A5E0T8"/>
<accession>A5E0T8</accession>
<keyword evidence="4 5" id="KW-0206">Cytoskeleton</keyword>
<dbReference type="Pfam" id="PF17681">
    <property type="entry name" value="GCP_N_terminal"/>
    <property type="match status" value="1"/>
</dbReference>
<feature type="domain" description="Gamma tubulin complex component protein N-terminal" evidence="8">
    <location>
        <begin position="133"/>
        <end position="472"/>
    </location>
</feature>
<organism evidence="9 10">
    <name type="scientific">Lodderomyces elongisporus (strain ATCC 11503 / CBS 2605 / JCM 1781 / NBRC 1676 / NRRL YB-4239)</name>
    <name type="common">Yeast</name>
    <name type="synonym">Saccharomyces elongisporus</name>
    <dbReference type="NCBI Taxonomy" id="379508"/>
    <lineage>
        <taxon>Eukaryota</taxon>
        <taxon>Fungi</taxon>
        <taxon>Dikarya</taxon>
        <taxon>Ascomycota</taxon>
        <taxon>Saccharomycotina</taxon>
        <taxon>Pichiomycetes</taxon>
        <taxon>Debaryomycetaceae</taxon>
        <taxon>Candida/Lodderomyces clade</taxon>
        <taxon>Lodderomyces</taxon>
    </lineage>
</organism>
<comment type="similarity">
    <text evidence="1 5">Belongs to the TUBGCP family.</text>
</comment>
<evidence type="ECO:0000259" key="8">
    <source>
        <dbReference type="Pfam" id="PF17681"/>
    </source>
</evidence>
<dbReference type="EMBL" id="CH981527">
    <property type="protein sequence ID" value="EDK45046.1"/>
    <property type="molecule type" value="Genomic_DNA"/>
</dbReference>
<dbReference type="KEGG" id="lel:PVL30_002721"/>
<dbReference type="OrthoDB" id="2192946at2759"/>
<dbReference type="VEuPathDB" id="FungiDB:LELG_03225"/>
<protein>
    <recommendedName>
        <fullName evidence="5">Spindle pole body component</fullName>
    </recommendedName>
</protein>
<evidence type="ECO:0000256" key="2">
    <source>
        <dbReference type="ARBA" id="ARBA00022490"/>
    </source>
</evidence>
<sequence length="1008" mass="115082">MNSLLSPIPIHNEREFIAQQDDRYIPASSSPTRPLPPSRLSHIKASSPHIPHFDQDEQPASTEDLVELSDDYFDNGDDENEVDNNSTGRSINKSKMSILSLCLQKSTESLPKSTIAPLLSEINSIKVQESLIVKDLFSVLLGSRGNYIQFSKNYDTSIISSRIQGPDFKFAKYLDLSLKGLTRRISAIGKHYIGLKEFILLYDNERHGKIVQRYCQFVAEFLNYYHAIILAQEKEFHINADFSLSLFDQFLQEKVANKIDHLHKITLEVFKIDEERTRELELDYMQTNVDFEERNSNESRIFRDRSRCCKGGLLLRAIQERMLKFKGDLTSYEFLSHVFDETSTVFVTMLNQWLTEGVLDDPFDEFMICVAKLSGKMLQLFRAKSEFYWNELFYVKQDGLLLQFQNKQIQRKVLDTGKYLSIFKLCTRLQNFEALQESLPEPIKSLNAPDTELKIDLLYQRANNLLLKLLFEGYNIRELFSTFQTTFLLDNSFNVDTFIASAFSELKRNRYQTSISNTEKIYQTVFRMHQPDKIDSSSSRMNIAEMVKRHQNFKIVAENFFKVIEDLMGDKDFTADTQVARSIDITTATVKAKAKASPPSSFPPSHTTANTPPNTSQSMLQDSKNGKEITQTNKGKHAIEDSTFLSVDLSVPLPFPLNLVLVRQTSYQYEILFKFVFMLKFVAHQGETVWRELNFSQVWNAKSHTAQTRKWIMRCRVLQSRILALVSELQEYVASDVTESAYTNLQSKIAEYEKEVLAKDLISDYHGIGKDQRNNSRNGNGSGNGISNSNGRSNNTLQTSNFETRNFNNARNGNSIFDINIGRRAIATTSLPSLSSPSQLSSSSSSLSSSSTAAAAAAAAVDGDATTQTKSDSIYTVSRLVQELGSYTTTLLNDSLLTRPETIQCIKDMIIFICKFHHYTAQMRRHLILINPELQQAYARDYPERFNKEMDATLIANRFSHMTETFYARYILFGELLGTLMNTIKSVGEKENKKLLVLSERLEACFPD</sequence>
<gene>
    <name evidence="9" type="ORF">LELG_03225</name>
</gene>
<dbReference type="GO" id="GO:0000930">
    <property type="term" value="C:gamma-tubulin complex"/>
    <property type="evidence" value="ECO:0007669"/>
    <property type="project" value="TreeGrafter"/>
</dbReference>
<feature type="region of interest" description="Disordered" evidence="6">
    <location>
        <begin position="594"/>
        <end position="633"/>
    </location>
</feature>
<evidence type="ECO:0000256" key="4">
    <source>
        <dbReference type="ARBA" id="ARBA00023212"/>
    </source>
</evidence>
<reference evidence="9 10" key="1">
    <citation type="journal article" date="2009" name="Nature">
        <title>Evolution of pathogenicity and sexual reproduction in eight Candida genomes.</title>
        <authorList>
            <person name="Butler G."/>
            <person name="Rasmussen M.D."/>
            <person name="Lin M.F."/>
            <person name="Santos M.A."/>
            <person name="Sakthikumar S."/>
            <person name="Munro C.A."/>
            <person name="Rheinbay E."/>
            <person name="Grabherr M."/>
            <person name="Forche A."/>
            <person name="Reedy J.L."/>
            <person name="Agrafioti I."/>
            <person name="Arnaud M.B."/>
            <person name="Bates S."/>
            <person name="Brown A.J."/>
            <person name="Brunke S."/>
            <person name="Costanzo M.C."/>
            <person name="Fitzpatrick D.A."/>
            <person name="de Groot P.W."/>
            <person name="Harris D."/>
            <person name="Hoyer L.L."/>
            <person name="Hube B."/>
            <person name="Klis F.M."/>
            <person name="Kodira C."/>
            <person name="Lennard N."/>
            <person name="Logue M.E."/>
            <person name="Martin R."/>
            <person name="Neiman A.M."/>
            <person name="Nikolaou E."/>
            <person name="Quail M.A."/>
            <person name="Quinn J."/>
            <person name="Santos M.C."/>
            <person name="Schmitzberger F.F."/>
            <person name="Sherlock G."/>
            <person name="Shah P."/>
            <person name="Silverstein K.A."/>
            <person name="Skrzypek M.S."/>
            <person name="Soll D."/>
            <person name="Staggs R."/>
            <person name="Stansfield I."/>
            <person name="Stumpf M.P."/>
            <person name="Sudbery P.E."/>
            <person name="Srikantha T."/>
            <person name="Zeng Q."/>
            <person name="Berman J."/>
            <person name="Berriman M."/>
            <person name="Heitman J."/>
            <person name="Gow N.A."/>
            <person name="Lorenz M.C."/>
            <person name="Birren B.W."/>
            <person name="Kellis M."/>
            <person name="Cuomo C.A."/>
        </authorList>
    </citation>
    <scope>NUCLEOTIDE SEQUENCE [LARGE SCALE GENOMIC DNA]</scope>
    <source>
        <strain evidence="10">ATCC 11503 / BCRC 21390 / CBS 2605 / JCM 1781 / NBRC 1676 / NRRL YB-4239</strain>
    </source>
</reference>
<evidence type="ECO:0000259" key="7">
    <source>
        <dbReference type="Pfam" id="PF04130"/>
    </source>
</evidence>
<dbReference type="InterPro" id="IPR042241">
    <property type="entry name" value="GCP_C_sf"/>
</dbReference>
<feature type="region of interest" description="Disordered" evidence="6">
    <location>
        <begin position="768"/>
        <end position="799"/>
    </location>
</feature>
<dbReference type="GO" id="GO:0031122">
    <property type="term" value="P:cytoplasmic microtubule organization"/>
    <property type="evidence" value="ECO:0007669"/>
    <property type="project" value="TreeGrafter"/>
</dbReference>
<dbReference type="GO" id="GO:0051011">
    <property type="term" value="F:microtubule minus-end binding"/>
    <property type="evidence" value="ECO:0007669"/>
    <property type="project" value="TreeGrafter"/>
</dbReference>
<feature type="domain" description="Gamma tubulin complex component C-terminal" evidence="7">
    <location>
        <begin position="484"/>
        <end position="754"/>
    </location>
</feature>
<dbReference type="GO" id="GO:0005816">
    <property type="term" value="C:spindle pole body"/>
    <property type="evidence" value="ECO:0007669"/>
    <property type="project" value="UniProtKB-ARBA"/>
</dbReference>
<keyword evidence="10" id="KW-1185">Reference proteome</keyword>
<dbReference type="Pfam" id="PF04130">
    <property type="entry name" value="GCP_C_terminal"/>
    <property type="match status" value="1"/>
</dbReference>
<evidence type="ECO:0000313" key="9">
    <source>
        <dbReference type="EMBL" id="EDK45046.1"/>
    </source>
</evidence>
<dbReference type="eggNOG" id="KOG2001">
    <property type="taxonomic scope" value="Eukaryota"/>
</dbReference>
<evidence type="ECO:0000256" key="6">
    <source>
        <dbReference type="SAM" id="MobiDB-lite"/>
    </source>
</evidence>
<keyword evidence="3 5" id="KW-0493">Microtubule</keyword>
<dbReference type="Gene3D" id="1.20.120.1900">
    <property type="entry name" value="Gamma-tubulin complex, C-terminal domain"/>
    <property type="match status" value="1"/>
</dbReference>
<dbReference type="GO" id="GO:0043015">
    <property type="term" value="F:gamma-tubulin binding"/>
    <property type="evidence" value="ECO:0007669"/>
    <property type="project" value="InterPro"/>
</dbReference>
<dbReference type="OMA" id="FDINIGR"/>
<evidence type="ECO:0000256" key="1">
    <source>
        <dbReference type="ARBA" id="ARBA00010337"/>
    </source>
</evidence>
<dbReference type="Proteomes" id="UP000001996">
    <property type="component" value="Unassembled WGS sequence"/>
</dbReference>
<comment type="subcellular location">
    <subcellularLocation>
        <location evidence="5">Cytoplasm</location>
        <location evidence="5">Cytoskeleton</location>
        <location evidence="5">Microtubule organizing center</location>
    </subcellularLocation>
</comment>
<feature type="compositionally biased region" description="Polar residues" evidence="6">
    <location>
        <begin position="610"/>
        <end position="633"/>
    </location>
</feature>
<dbReference type="GO" id="GO:0051321">
    <property type="term" value="P:meiotic cell cycle"/>
    <property type="evidence" value="ECO:0007669"/>
    <property type="project" value="TreeGrafter"/>
</dbReference>
<evidence type="ECO:0000256" key="3">
    <source>
        <dbReference type="ARBA" id="ARBA00022701"/>
    </source>
</evidence>
<dbReference type="GO" id="GO:0051225">
    <property type="term" value="P:spindle assembly"/>
    <property type="evidence" value="ECO:0007669"/>
    <property type="project" value="TreeGrafter"/>
</dbReference>
<name>A5E0T8_LODEL</name>
<dbReference type="HOGENOM" id="CLU_007738_2_0_1"/>
<dbReference type="GO" id="GO:0000278">
    <property type="term" value="P:mitotic cell cycle"/>
    <property type="evidence" value="ECO:0007669"/>
    <property type="project" value="TreeGrafter"/>
</dbReference>
<dbReference type="FunCoup" id="A5E0T8">
    <property type="interactions" value="664"/>
</dbReference>
<dbReference type="InterPro" id="IPR007259">
    <property type="entry name" value="GCP"/>
</dbReference>
<dbReference type="InterPro" id="IPR040457">
    <property type="entry name" value="GCP_C"/>
</dbReference>